<keyword evidence="2" id="KW-1133">Transmembrane helix</keyword>
<protein>
    <submittedName>
        <fullName evidence="3">Uncharacterized protein</fullName>
    </submittedName>
</protein>
<keyword evidence="2" id="KW-0472">Membrane</keyword>
<keyword evidence="4" id="KW-1185">Reference proteome</keyword>
<evidence type="ECO:0000256" key="2">
    <source>
        <dbReference type="SAM" id="Phobius"/>
    </source>
</evidence>
<feature type="region of interest" description="Disordered" evidence="1">
    <location>
        <begin position="31"/>
        <end position="55"/>
    </location>
</feature>
<dbReference type="AlphaFoldDB" id="A0A8S0R112"/>
<evidence type="ECO:0000313" key="4">
    <source>
        <dbReference type="Proteomes" id="UP000594638"/>
    </source>
</evidence>
<evidence type="ECO:0000313" key="3">
    <source>
        <dbReference type="EMBL" id="CAA2972113.1"/>
    </source>
</evidence>
<feature type="compositionally biased region" description="Pro residues" evidence="1">
    <location>
        <begin position="38"/>
        <end position="49"/>
    </location>
</feature>
<proteinExistence type="predicted"/>
<gene>
    <name evidence="3" type="ORF">OLEA9_A068474</name>
</gene>
<sequence>MSALIRSRTFSTISLYNRRFYSEPPKERFISSSTILNQPPPPPETPELPPQEAGAEKKSWSFLKYSLVAALTAGVAASTYATYAYSLDEVDQKTKAFRASANYTVGDDASSLEVSPNHALVFDWSMSTD</sequence>
<dbReference type="Gramene" id="OE9A068474T1">
    <property type="protein sequence ID" value="OE9A068474C1"/>
    <property type="gene ID" value="OE9A068474"/>
</dbReference>
<accession>A0A8S0R112</accession>
<dbReference type="OrthoDB" id="10589560at2759"/>
<feature type="transmembrane region" description="Helical" evidence="2">
    <location>
        <begin position="65"/>
        <end position="85"/>
    </location>
</feature>
<dbReference type="Proteomes" id="UP000594638">
    <property type="component" value="Unassembled WGS sequence"/>
</dbReference>
<keyword evidence="2" id="KW-0812">Transmembrane</keyword>
<name>A0A8S0R112_OLEEU</name>
<dbReference type="EMBL" id="CACTIH010002039">
    <property type="protein sequence ID" value="CAA2972113.1"/>
    <property type="molecule type" value="Genomic_DNA"/>
</dbReference>
<comment type="caution">
    <text evidence="3">The sequence shown here is derived from an EMBL/GenBank/DDBJ whole genome shotgun (WGS) entry which is preliminary data.</text>
</comment>
<organism evidence="3 4">
    <name type="scientific">Olea europaea subsp. europaea</name>
    <dbReference type="NCBI Taxonomy" id="158383"/>
    <lineage>
        <taxon>Eukaryota</taxon>
        <taxon>Viridiplantae</taxon>
        <taxon>Streptophyta</taxon>
        <taxon>Embryophyta</taxon>
        <taxon>Tracheophyta</taxon>
        <taxon>Spermatophyta</taxon>
        <taxon>Magnoliopsida</taxon>
        <taxon>eudicotyledons</taxon>
        <taxon>Gunneridae</taxon>
        <taxon>Pentapetalae</taxon>
        <taxon>asterids</taxon>
        <taxon>lamiids</taxon>
        <taxon>Lamiales</taxon>
        <taxon>Oleaceae</taxon>
        <taxon>Oleeae</taxon>
        <taxon>Olea</taxon>
    </lineage>
</organism>
<reference evidence="3 4" key="1">
    <citation type="submission" date="2019-12" db="EMBL/GenBank/DDBJ databases">
        <authorList>
            <person name="Alioto T."/>
            <person name="Alioto T."/>
            <person name="Gomez Garrido J."/>
        </authorList>
    </citation>
    <scope>NUCLEOTIDE SEQUENCE [LARGE SCALE GENOMIC DNA]</scope>
</reference>
<evidence type="ECO:0000256" key="1">
    <source>
        <dbReference type="SAM" id="MobiDB-lite"/>
    </source>
</evidence>